<keyword evidence="2" id="KW-1185">Reference proteome</keyword>
<dbReference type="Pfam" id="PF10604">
    <property type="entry name" value="Polyketide_cyc2"/>
    <property type="match status" value="1"/>
</dbReference>
<evidence type="ECO:0000313" key="1">
    <source>
        <dbReference type="EMBL" id="MBP2187949.1"/>
    </source>
</evidence>
<dbReference type="SUPFAM" id="SSF55961">
    <property type="entry name" value="Bet v1-like"/>
    <property type="match status" value="1"/>
</dbReference>
<gene>
    <name evidence="1" type="ORF">BJ987_000850</name>
</gene>
<protein>
    <submittedName>
        <fullName evidence="1">Uncharacterized protein YndB with AHSA1/START domain</fullName>
    </submittedName>
</protein>
<dbReference type="InterPro" id="IPR023393">
    <property type="entry name" value="START-like_dom_sf"/>
</dbReference>
<sequence>MRTKIDIHFTVDATPTHVFEALAAVEMFPEWSSYQDARVATRDQDNRPTKIYVTADVHGSSDLQVLEWAWTEDRVTWQIIDSSRGIRGGGWFEVAESDGETQVWYHAEMQTKIPLPGLLMKRTQQRWHETIVENFIEYAESYPDTESYEAYLDPVYTDQG</sequence>
<comment type="caution">
    <text evidence="1">The sequence shown here is derived from an EMBL/GenBank/DDBJ whole genome shotgun (WGS) entry which is preliminary data.</text>
</comment>
<dbReference type="PANTHER" id="PTHR39683:SF4">
    <property type="entry name" value="COENZYME Q-BINDING PROTEIN COQ10 START DOMAIN-CONTAINING PROTEIN"/>
    <property type="match status" value="1"/>
</dbReference>
<dbReference type="Proteomes" id="UP001519325">
    <property type="component" value="Unassembled WGS sequence"/>
</dbReference>
<dbReference type="InterPro" id="IPR019587">
    <property type="entry name" value="Polyketide_cyclase/dehydratase"/>
</dbReference>
<reference evidence="1 2" key="1">
    <citation type="submission" date="2021-03" db="EMBL/GenBank/DDBJ databases">
        <title>Sequencing the genomes of 1000 actinobacteria strains.</title>
        <authorList>
            <person name="Klenk H.-P."/>
        </authorList>
    </citation>
    <scope>NUCLEOTIDE SEQUENCE [LARGE SCALE GENOMIC DNA]</scope>
    <source>
        <strain evidence="1 2">DSM 45516</strain>
    </source>
</reference>
<dbReference type="RefSeq" id="WP_209884885.1">
    <property type="nucleotide sequence ID" value="NZ_JAGGMR010000001.1"/>
</dbReference>
<accession>A0ABS4Q8D7</accession>
<evidence type="ECO:0000313" key="2">
    <source>
        <dbReference type="Proteomes" id="UP001519325"/>
    </source>
</evidence>
<name>A0ABS4Q8D7_9NOCA</name>
<dbReference type="Gene3D" id="3.30.530.20">
    <property type="match status" value="1"/>
</dbReference>
<proteinExistence type="predicted"/>
<organism evidence="1 2">
    <name type="scientific">Nocardia goodfellowii</name>
    <dbReference type="NCBI Taxonomy" id="882446"/>
    <lineage>
        <taxon>Bacteria</taxon>
        <taxon>Bacillati</taxon>
        <taxon>Actinomycetota</taxon>
        <taxon>Actinomycetes</taxon>
        <taxon>Mycobacteriales</taxon>
        <taxon>Nocardiaceae</taxon>
        <taxon>Nocardia</taxon>
    </lineage>
</organism>
<dbReference type="PANTHER" id="PTHR39683">
    <property type="entry name" value="CONSERVED PROTEIN TB16.3"/>
    <property type="match status" value="1"/>
</dbReference>
<dbReference type="EMBL" id="JAGGMR010000001">
    <property type="protein sequence ID" value="MBP2187949.1"/>
    <property type="molecule type" value="Genomic_DNA"/>
</dbReference>